<dbReference type="EMBL" id="NRSZ01000089">
    <property type="protein sequence ID" value="PNY29576.1"/>
    <property type="molecule type" value="Genomic_DNA"/>
</dbReference>
<name>A0A2K3QPW1_9HYPO</name>
<dbReference type="PANTHER" id="PTHR28008">
    <property type="entry name" value="DOMAIN PROTEIN, PUTATIVE (AFU_ORTHOLOGUE AFUA_3G10980)-RELATED"/>
    <property type="match status" value="1"/>
</dbReference>
<feature type="region of interest" description="Disordered" evidence="1">
    <location>
        <begin position="193"/>
        <end position="264"/>
    </location>
</feature>
<dbReference type="OrthoDB" id="63581at2759"/>
<dbReference type="NCBIfam" id="NF037970">
    <property type="entry name" value="vanZ_1"/>
    <property type="match status" value="1"/>
</dbReference>
<gene>
    <name evidence="3" type="ORF">TCAP_00510</name>
</gene>
<keyword evidence="2" id="KW-1133">Transmembrane helix</keyword>
<keyword evidence="2" id="KW-0472">Membrane</keyword>
<reference evidence="3 4" key="1">
    <citation type="submission" date="2017-08" db="EMBL/GenBank/DDBJ databases">
        <title>Harnessing the power of phylogenomics to disentangle the directionality and signatures of interkingdom host jumping in the parasitic fungal genus Tolypocladium.</title>
        <authorList>
            <person name="Quandt C.A."/>
            <person name="Patterson W."/>
            <person name="Spatafora J.W."/>
        </authorList>
    </citation>
    <scope>NUCLEOTIDE SEQUENCE [LARGE SCALE GENOMIC DNA]</scope>
    <source>
        <strain evidence="3 4">CBS 113982</strain>
    </source>
</reference>
<accession>A0A2K3QPW1</accession>
<evidence type="ECO:0000313" key="4">
    <source>
        <dbReference type="Proteomes" id="UP000236621"/>
    </source>
</evidence>
<keyword evidence="4" id="KW-1185">Reference proteome</keyword>
<protein>
    <submittedName>
        <fullName evidence="3">Uncharacterized protein</fullName>
    </submittedName>
</protein>
<organism evidence="3 4">
    <name type="scientific">Tolypocladium capitatum</name>
    <dbReference type="NCBI Taxonomy" id="45235"/>
    <lineage>
        <taxon>Eukaryota</taxon>
        <taxon>Fungi</taxon>
        <taxon>Dikarya</taxon>
        <taxon>Ascomycota</taxon>
        <taxon>Pezizomycotina</taxon>
        <taxon>Sordariomycetes</taxon>
        <taxon>Hypocreomycetidae</taxon>
        <taxon>Hypocreales</taxon>
        <taxon>Ophiocordycipitaceae</taxon>
        <taxon>Tolypocladium</taxon>
    </lineage>
</organism>
<proteinExistence type="predicted"/>
<dbReference type="PANTHER" id="PTHR28008:SF1">
    <property type="entry name" value="DOMAIN PROTEIN, PUTATIVE (AFU_ORTHOLOGUE AFUA_3G10980)-RELATED"/>
    <property type="match status" value="1"/>
</dbReference>
<keyword evidence="2" id="KW-0812">Transmembrane</keyword>
<comment type="caution">
    <text evidence="3">The sequence shown here is derived from an EMBL/GenBank/DDBJ whole genome shotgun (WGS) entry which is preliminary data.</text>
</comment>
<dbReference type="Proteomes" id="UP000236621">
    <property type="component" value="Unassembled WGS sequence"/>
</dbReference>
<feature type="transmembrane region" description="Helical" evidence="2">
    <location>
        <begin position="107"/>
        <end position="125"/>
    </location>
</feature>
<evidence type="ECO:0000256" key="1">
    <source>
        <dbReference type="SAM" id="MobiDB-lite"/>
    </source>
</evidence>
<evidence type="ECO:0000313" key="3">
    <source>
        <dbReference type="EMBL" id="PNY29576.1"/>
    </source>
</evidence>
<feature type="transmembrane region" description="Helical" evidence="2">
    <location>
        <begin position="77"/>
        <end position="95"/>
    </location>
</feature>
<dbReference type="AlphaFoldDB" id="A0A2K3QPW1"/>
<sequence>QIATTTAPHAASTHLNLSPFSCRHSPNDPPTIQTCALRTPVLAFGGLCRPGDASIGLPTFRDELPLPSFAFVMRVRWAFAGVFLLQLLAAGYAGLSSLRLGQYVNDKVLHLLTFFSLTVNFYWIFDTNRRRIINMTLIVVTIVLGGGSEFVQDAVPNGRSFDVYDIVANLVGSFAGLGLCLWYHKRMSERRRQKRGYGALPGEDDVDIELGQDQQTGVTAGPSRERTEADDWAEDDPSEASAPATAQGREPETPNAAEPKKRTD</sequence>
<feature type="transmembrane region" description="Helical" evidence="2">
    <location>
        <begin position="132"/>
        <end position="151"/>
    </location>
</feature>
<feature type="non-terminal residue" evidence="3">
    <location>
        <position position="1"/>
    </location>
</feature>
<evidence type="ECO:0000256" key="2">
    <source>
        <dbReference type="SAM" id="Phobius"/>
    </source>
</evidence>
<feature type="transmembrane region" description="Helical" evidence="2">
    <location>
        <begin position="163"/>
        <end position="184"/>
    </location>
</feature>